<keyword evidence="8" id="KW-1185">Reference proteome</keyword>
<keyword evidence="5" id="KW-0732">Signal</keyword>
<evidence type="ECO:0000256" key="4">
    <source>
        <dbReference type="ARBA" id="ARBA00022807"/>
    </source>
</evidence>
<dbReference type="Gene3D" id="3.90.1720.10">
    <property type="entry name" value="endopeptidase domain like (from Nostoc punctiforme)"/>
    <property type="match status" value="1"/>
</dbReference>
<dbReference type="PANTHER" id="PTHR47053:SF1">
    <property type="entry name" value="MUREIN DD-ENDOPEPTIDASE MEPH-RELATED"/>
    <property type="match status" value="1"/>
</dbReference>
<accession>A0ABW2NUA9</accession>
<keyword evidence="2" id="KW-0645">Protease</keyword>
<dbReference type="Gene3D" id="1.10.101.10">
    <property type="entry name" value="PGBD-like superfamily/PGBD"/>
    <property type="match status" value="1"/>
</dbReference>
<keyword evidence="3" id="KW-0378">Hydrolase</keyword>
<dbReference type="PANTHER" id="PTHR47053">
    <property type="entry name" value="MUREIN DD-ENDOPEPTIDASE MEPH-RELATED"/>
    <property type="match status" value="1"/>
</dbReference>
<dbReference type="SUPFAM" id="SSF47090">
    <property type="entry name" value="PGBD-like"/>
    <property type="match status" value="1"/>
</dbReference>
<feature type="chain" id="PRO_5047186688" evidence="5">
    <location>
        <begin position="24"/>
        <end position="217"/>
    </location>
</feature>
<evidence type="ECO:0000256" key="2">
    <source>
        <dbReference type="ARBA" id="ARBA00022670"/>
    </source>
</evidence>
<feature type="signal peptide" evidence="5">
    <location>
        <begin position="1"/>
        <end position="23"/>
    </location>
</feature>
<comment type="caution">
    <text evidence="7">The sequence shown here is derived from an EMBL/GenBank/DDBJ whole genome shotgun (WGS) entry which is preliminary data.</text>
</comment>
<sequence length="217" mass="23305">MKKWIASAALASMALLSPVQAFAELGDTTLRPGMTHSDVKSLQSTLKQKGYFSYAGSFTTYYGSYTTDAVKKLQREKGIYADGIAGTRTFNALGIYGSINETSLISYAKQFTGVPYLWGGTSPSGFDCSGYIYYVFKNSQSITLPRTASQMYTLGTKVSSLAPGDLVFFSTYAPGASHVGIYIGGGNFISATSSKGVSIVPMSNTYWSARYIGAKRL</sequence>
<comment type="similarity">
    <text evidence="1">Belongs to the peptidase C40 family.</text>
</comment>
<keyword evidence="4" id="KW-0788">Thiol protease</keyword>
<dbReference type="EMBL" id="JBHTCP010000050">
    <property type="protein sequence ID" value="MFC7373151.1"/>
    <property type="molecule type" value="Genomic_DNA"/>
</dbReference>
<organism evidence="7 8">
    <name type="scientific">Fictibacillus iocasae</name>
    <dbReference type="NCBI Taxonomy" id="2715437"/>
    <lineage>
        <taxon>Bacteria</taxon>
        <taxon>Bacillati</taxon>
        <taxon>Bacillota</taxon>
        <taxon>Bacilli</taxon>
        <taxon>Bacillales</taxon>
        <taxon>Fictibacillaceae</taxon>
        <taxon>Fictibacillus</taxon>
    </lineage>
</organism>
<dbReference type="Pfam" id="PF00877">
    <property type="entry name" value="NLPC_P60"/>
    <property type="match status" value="1"/>
</dbReference>
<evidence type="ECO:0000256" key="5">
    <source>
        <dbReference type="SAM" id="SignalP"/>
    </source>
</evidence>
<dbReference type="InterPro" id="IPR000064">
    <property type="entry name" value="NLP_P60_dom"/>
</dbReference>
<reference evidence="8" key="1">
    <citation type="journal article" date="2019" name="Int. J. Syst. Evol. Microbiol.">
        <title>The Global Catalogue of Microorganisms (GCM) 10K type strain sequencing project: providing services to taxonomists for standard genome sequencing and annotation.</title>
        <authorList>
            <consortium name="The Broad Institute Genomics Platform"/>
            <consortium name="The Broad Institute Genome Sequencing Center for Infectious Disease"/>
            <person name="Wu L."/>
            <person name="Ma J."/>
        </authorList>
    </citation>
    <scope>NUCLEOTIDE SEQUENCE [LARGE SCALE GENOMIC DNA]</scope>
    <source>
        <strain evidence="8">NBRC 106396</strain>
    </source>
</reference>
<proteinExistence type="inferred from homology"/>
<name>A0ABW2NUA9_9BACL</name>
<dbReference type="InterPro" id="IPR002477">
    <property type="entry name" value="Peptidoglycan-bd-like"/>
</dbReference>
<evidence type="ECO:0000259" key="6">
    <source>
        <dbReference type="PROSITE" id="PS51935"/>
    </source>
</evidence>
<evidence type="ECO:0000313" key="8">
    <source>
        <dbReference type="Proteomes" id="UP001596549"/>
    </source>
</evidence>
<dbReference type="Proteomes" id="UP001596549">
    <property type="component" value="Unassembled WGS sequence"/>
</dbReference>
<evidence type="ECO:0000256" key="3">
    <source>
        <dbReference type="ARBA" id="ARBA00022801"/>
    </source>
</evidence>
<evidence type="ECO:0000313" key="7">
    <source>
        <dbReference type="EMBL" id="MFC7373151.1"/>
    </source>
</evidence>
<dbReference type="PROSITE" id="PS51935">
    <property type="entry name" value="NLPC_P60"/>
    <property type="match status" value="1"/>
</dbReference>
<evidence type="ECO:0000256" key="1">
    <source>
        <dbReference type="ARBA" id="ARBA00007074"/>
    </source>
</evidence>
<dbReference type="Pfam" id="PF01471">
    <property type="entry name" value="PG_binding_1"/>
    <property type="match status" value="1"/>
</dbReference>
<dbReference type="InterPro" id="IPR036366">
    <property type="entry name" value="PGBDSf"/>
</dbReference>
<protein>
    <submittedName>
        <fullName evidence="7">NlpC/P60 family protein</fullName>
    </submittedName>
</protein>
<dbReference type="RefSeq" id="WP_379750788.1">
    <property type="nucleotide sequence ID" value="NZ_JBHTCP010000050.1"/>
</dbReference>
<dbReference type="InterPro" id="IPR051202">
    <property type="entry name" value="Peptidase_C40"/>
</dbReference>
<dbReference type="SUPFAM" id="SSF54001">
    <property type="entry name" value="Cysteine proteinases"/>
    <property type="match status" value="1"/>
</dbReference>
<dbReference type="InterPro" id="IPR036365">
    <property type="entry name" value="PGBD-like_sf"/>
</dbReference>
<gene>
    <name evidence="7" type="ORF">ACFQPF_16035</name>
</gene>
<feature type="domain" description="NlpC/P60" evidence="6">
    <location>
        <begin position="98"/>
        <end position="217"/>
    </location>
</feature>
<dbReference type="InterPro" id="IPR038765">
    <property type="entry name" value="Papain-like_cys_pep_sf"/>
</dbReference>